<gene>
    <name evidence="1" type="ORF">ACFSUS_12105</name>
</gene>
<sequence length="116" mass="13445">MKEVTSQFAGIIRSARFDTEQASGQKIVERCELVLIDGSRLVAYESRTGTKFKYSYQWMNEANQTIYRWDNTTHFPQFNTFPYHRHIGEAEIAEPFQIVSLNEVLEFITDQLATSG</sequence>
<keyword evidence="2" id="KW-1185">Reference proteome</keyword>
<accession>A0ABW5M479</accession>
<dbReference type="Proteomes" id="UP001597469">
    <property type="component" value="Unassembled WGS sequence"/>
</dbReference>
<comment type="caution">
    <text evidence="1">The sequence shown here is derived from an EMBL/GenBank/DDBJ whole genome shotgun (WGS) entry which is preliminary data.</text>
</comment>
<reference evidence="2" key="1">
    <citation type="journal article" date="2019" name="Int. J. Syst. Evol. Microbiol.">
        <title>The Global Catalogue of Microorganisms (GCM) 10K type strain sequencing project: providing services to taxonomists for standard genome sequencing and annotation.</title>
        <authorList>
            <consortium name="The Broad Institute Genomics Platform"/>
            <consortium name="The Broad Institute Genome Sequencing Center for Infectious Disease"/>
            <person name="Wu L."/>
            <person name="Ma J."/>
        </authorList>
    </citation>
    <scope>NUCLEOTIDE SEQUENCE [LARGE SCALE GENOMIC DNA]</scope>
    <source>
        <strain evidence="2">KCTC 42805</strain>
    </source>
</reference>
<dbReference type="EMBL" id="JBHULN010000006">
    <property type="protein sequence ID" value="MFD2571382.1"/>
    <property type="molecule type" value="Genomic_DNA"/>
</dbReference>
<dbReference type="InterPro" id="IPR045397">
    <property type="entry name" value="TumE-like"/>
</dbReference>
<evidence type="ECO:0000313" key="2">
    <source>
        <dbReference type="Proteomes" id="UP001597469"/>
    </source>
</evidence>
<evidence type="ECO:0000313" key="1">
    <source>
        <dbReference type="EMBL" id="MFD2571382.1"/>
    </source>
</evidence>
<dbReference type="Pfam" id="PF20126">
    <property type="entry name" value="TumE"/>
    <property type="match status" value="1"/>
</dbReference>
<proteinExistence type="predicted"/>
<protein>
    <submittedName>
        <fullName evidence="1">DUF6516 family protein</fullName>
    </submittedName>
</protein>
<name>A0ABW5M479_9BACT</name>
<dbReference type="RefSeq" id="WP_381522874.1">
    <property type="nucleotide sequence ID" value="NZ_JBHULN010000006.1"/>
</dbReference>
<organism evidence="1 2">
    <name type="scientific">Spirosoma soli</name>
    <dbReference type="NCBI Taxonomy" id="1770529"/>
    <lineage>
        <taxon>Bacteria</taxon>
        <taxon>Pseudomonadati</taxon>
        <taxon>Bacteroidota</taxon>
        <taxon>Cytophagia</taxon>
        <taxon>Cytophagales</taxon>
        <taxon>Cytophagaceae</taxon>
        <taxon>Spirosoma</taxon>
    </lineage>
</organism>